<accession>A0A558R859</accession>
<proteinExistence type="predicted"/>
<gene>
    <name evidence="1" type="ORF">FOY91_06770</name>
</gene>
<dbReference type="EMBL" id="VNIM01000019">
    <property type="protein sequence ID" value="TVV75557.1"/>
    <property type="molecule type" value="Genomic_DNA"/>
</dbReference>
<name>A0A558R859_9SPHN</name>
<sequence length="60" mass="6783">MAQPLPERRLSLSEQISEQVDRLCSLAVVAADERRPHQRTEQLLDGLDEVGRACRRLGRG</sequence>
<protein>
    <submittedName>
        <fullName evidence="1">Uncharacterized protein</fullName>
    </submittedName>
</protein>
<dbReference type="RefSeq" id="WP_145149402.1">
    <property type="nucleotide sequence ID" value="NZ_VNIM01000019.1"/>
</dbReference>
<organism evidence="1 2">
    <name type="scientific">Alterirhizorhabdus solaris</name>
    <dbReference type="NCBI Taxonomy" id="2529389"/>
    <lineage>
        <taxon>Bacteria</taxon>
        <taxon>Pseudomonadati</taxon>
        <taxon>Pseudomonadota</taxon>
        <taxon>Alphaproteobacteria</taxon>
        <taxon>Sphingomonadales</taxon>
        <taxon>Rhizorhabdaceae</taxon>
        <taxon>Alterirhizorhabdus</taxon>
    </lineage>
</organism>
<evidence type="ECO:0000313" key="1">
    <source>
        <dbReference type="EMBL" id="TVV75557.1"/>
    </source>
</evidence>
<comment type="caution">
    <text evidence="1">The sequence shown here is derived from an EMBL/GenBank/DDBJ whole genome shotgun (WGS) entry which is preliminary data.</text>
</comment>
<evidence type="ECO:0000313" key="2">
    <source>
        <dbReference type="Proteomes" id="UP000318681"/>
    </source>
</evidence>
<dbReference type="Proteomes" id="UP000318681">
    <property type="component" value="Unassembled WGS sequence"/>
</dbReference>
<reference evidence="1 2" key="1">
    <citation type="submission" date="2019-07" db="EMBL/GenBank/DDBJ databases">
        <title>Sphingomonas solaris sp. nov., isolated from a solar panel from Boston, Massachusetts.</title>
        <authorList>
            <person name="Tanner K."/>
            <person name="Pascual J."/>
            <person name="Mancuso C."/>
            <person name="Pereto J."/>
            <person name="Khalil A."/>
            <person name="Vilanova C."/>
        </authorList>
    </citation>
    <scope>NUCLEOTIDE SEQUENCE [LARGE SCALE GENOMIC DNA]</scope>
    <source>
        <strain evidence="1 2">R4DWN</strain>
    </source>
</reference>
<keyword evidence="2" id="KW-1185">Reference proteome</keyword>
<dbReference type="AlphaFoldDB" id="A0A558R859"/>